<evidence type="ECO:0000313" key="3">
    <source>
        <dbReference type="Proteomes" id="UP000198553"/>
    </source>
</evidence>
<dbReference type="RefSeq" id="WP_090749827.1">
    <property type="nucleotide sequence ID" value="NZ_FOBW01000020.1"/>
</dbReference>
<keyword evidence="3" id="KW-1185">Reference proteome</keyword>
<dbReference type="InterPro" id="IPR004027">
    <property type="entry name" value="SEC_C_motif"/>
</dbReference>
<reference evidence="3" key="1">
    <citation type="submission" date="2016-10" db="EMBL/GenBank/DDBJ databases">
        <authorList>
            <person name="Varghese N."/>
            <person name="Submissions S."/>
        </authorList>
    </citation>
    <scope>NUCLEOTIDE SEQUENCE [LARGE SCALE GENOMIC DNA]</scope>
    <source>
        <strain evidence="3">B48,IBRC-M 10115,DSM 25386,CECT 8001</strain>
    </source>
</reference>
<proteinExistence type="predicted"/>
<dbReference type="SUPFAM" id="SSF103642">
    <property type="entry name" value="Sec-C motif"/>
    <property type="match status" value="1"/>
</dbReference>
<dbReference type="OrthoDB" id="6399948at2"/>
<evidence type="ECO:0000256" key="1">
    <source>
        <dbReference type="SAM" id="Coils"/>
    </source>
</evidence>
<keyword evidence="1" id="KW-0175">Coiled coil</keyword>
<sequence length="373" mass="43208">MIIGRNEECLCGSGRKYKKCCLNKVISMDEIISKELNQLQEQLYGFFEKKNPEPFYAILDNYFPEDEITEEEGILLTTLLILWATLAKPFMTKTLTEQFIEEKRAGKKLRPAVMSQLEKWDTVSPSYSTITKLTDGNWMEVEDFATKEIQKVKVFENAPKLEVGMSLLGFLLPYGTYYSYFLFALHFDEEDGDILAEFLSDIYAESEFSDFSEFLANDFPYIVNWVLFDSNAIDDMHWEDPYYLEVVDIYGEMAVEDPKFSVQLLELGVVMWNIYCLKQKPIIRKPEIYAAALHYFVDLNIPGLGIYSQKDLAEKYRVNVASLSKAYRQLETTLSGELEKLEKLSIKDMMLDQARAKSKKGNSTVRFTEDKTK</sequence>
<name>A0A1H8JD75_9BACI</name>
<feature type="coiled-coil region" evidence="1">
    <location>
        <begin position="313"/>
        <end position="347"/>
    </location>
</feature>
<dbReference type="EMBL" id="FOBW01000020">
    <property type="protein sequence ID" value="SEN78127.1"/>
    <property type="molecule type" value="Genomic_DNA"/>
</dbReference>
<gene>
    <name evidence="2" type="ORF">SAMN05192533_12064</name>
</gene>
<dbReference type="STRING" id="930146.SAMN05192533_12064"/>
<dbReference type="Pfam" id="PF02810">
    <property type="entry name" value="SEC-C"/>
    <property type="match status" value="1"/>
</dbReference>
<evidence type="ECO:0000313" key="2">
    <source>
        <dbReference type="EMBL" id="SEN78127.1"/>
    </source>
</evidence>
<organism evidence="2 3">
    <name type="scientific">Mesobacillus persicus</name>
    <dbReference type="NCBI Taxonomy" id="930146"/>
    <lineage>
        <taxon>Bacteria</taxon>
        <taxon>Bacillati</taxon>
        <taxon>Bacillota</taxon>
        <taxon>Bacilli</taxon>
        <taxon>Bacillales</taxon>
        <taxon>Bacillaceae</taxon>
        <taxon>Mesobacillus</taxon>
    </lineage>
</organism>
<dbReference type="Gene3D" id="3.10.450.50">
    <property type="match status" value="1"/>
</dbReference>
<protein>
    <submittedName>
        <fullName evidence="2">SEC-C motif-containing protein</fullName>
    </submittedName>
</protein>
<accession>A0A1H8JD75</accession>
<dbReference type="AlphaFoldDB" id="A0A1H8JD75"/>
<dbReference type="Proteomes" id="UP000198553">
    <property type="component" value="Unassembled WGS sequence"/>
</dbReference>